<evidence type="ECO:0000256" key="5">
    <source>
        <dbReference type="ARBA" id="ARBA00023014"/>
    </source>
</evidence>
<evidence type="ECO:0000259" key="7">
    <source>
        <dbReference type="PROSITE" id="PS51918"/>
    </source>
</evidence>
<dbReference type="RefSeq" id="WP_110942101.1">
    <property type="nucleotide sequence ID" value="NZ_FQZV01000047.1"/>
</dbReference>
<dbReference type="SMART" id="SM00729">
    <property type="entry name" value="Elp3"/>
    <property type="match status" value="1"/>
</dbReference>
<evidence type="ECO:0000256" key="4">
    <source>
        <dbReference type="ARBA" id="ARBA00023004"/>
    </source>
</evidence>
<evidence type="ECO:0000256" key="1">
    <source>
        <dbReference type="ARBA" id="ARBA00001966"/>
    </source>
</evidence>
<dbReference type="InterPro" id="IPR013785">
    <property type="entry name" value="Aldolase_TIM"/>
</dbReference>
<dbReference type="SUPFAM" id="SSF102114">
    <property type="entry name" value="Radical SAM enzymes"/>
    <property type="match status" value="1"/>
</dbReference>
<dbReference type="GO" id="GO:0051536">
    <property type="term" value="F:iron-sulfur cluster binding"/>
    <property type="evidence" value="ECO:0007669"/>
    <property type="project" value="UniProtKB-KW"/>
</dbReference>
<dbReference type="Proteomes" id="UP000184536">
    <property type="component" value="Unassembled WGS sequence"/>
</dbReference>
<evidence type="ECO:0000256" key="2">
    <source>
        <dbReference type="ARBA" id="ARBA00022691"/>
    </source>
</evidence>
<evidence type="ECO:0000256" key="6">
    <source>
        <dbReference type="SAM" id="Coils"/>
    </source>
</evidence>
<dbReference type="PANTHER" id="PTHR43409:SF4">
    <property type="entry name" value="RADICAL SAM SUPERFAMILY PROTEIN"/>
    <property type="match status" value="1"/>
</dbReference>
<evidence type="ECO:0000313" key="8">
    <source>
        <dbReference type="EMBL" id="SHJ85786.1"/>
    </source>
</evidence>
<sequence>MQYEGTVYRPPSEAHSLIMQITIGCSHNQCSFCSMYKNKRFRIRKLEEVLRELEEARNCYGRIKRIFLADGDGLICKTDYLKEVLTKIKTLFPECERVGIYSSPQSILNKSLEDLIQLRELGLGMTYLGVESGSNQILEEIHKGVTAEQMIHAGRKIIMSGINLSVTLISGLGGRMHWQEHAIASAHVINAIKPQYLGLLTLLLEPGVPLEEKVRKGEFQLLTPIEVLKETKLLLENLSVEYCIFRSNHASNYIPLQGTLPADQQRLIRQLEAAIEANGPYDEYFRSL</sequence>
<keyword evidence="6" id="KW-0175">Coiled coil</keyword>
<evidence type="ECO:0000313" key="9">
    <source>
        <dbReference type="Proteomes" id="UP000184536"/>
    </source>
</evidence>
<dbReference type="PANTHER" id="PTHR43409">
    <property type="entry name" value="ANAEROBIC MAGNESIUM-PROTOPORPHYRIN IX MONOMETHYL ESTER CYCLASE-RELATED"/>
    <property type="match status" value="1"/>
</dbReference>
<dbReference type="OrthoDB" id="9777636at2"/>
<reference evidence="9" key="1">
    <citation type="submission" date="2016-11" db="EMBL/GenBank/DDBJ databases">
        <authorList>
            <person name="Varghese N."/>
            <person name="Submissions S."/>
        </authorList>
    </citation>
    <scope>NUCLEOTIDE SEQUENCE [LARGE SCALE GENOMIC DNA]</scope>
    <source>
        <strain evidence="9">DSM 17957</strain>
    </source>
</reference>
<accession>A0A1M6MQW4</accession>
<proteinExistence type="predicted"/>
<dbReference type="GO" id="GO:0003824">
    <property type="term" value="F:catalytic activity"/>
    <property type="evidence" value="ECO:0007669"/>
    <property type="project" value="InterPro"/>
</dbReference>
<dbReference type="SFLD" id="SFLDG01082">
    <property type="entry name" value="B12-binding_domain_containing"/>
    <property type="match status" value="1"/>
</dbReference>
<keyword evidence="3" id="KW-0479">Metal-binding</keyword>
<protein>
    <submittedName>
        <fullName evidence="8">Fe-S oxidoreductase</fullName>
    </submittedName>
</protein>
<dbReference type="InterPro" id="IPR007197">
    <property type="entry name" value="rSAM"/>
</dbReference>
<dbReference type="SFLD" id="SFLDG01095">
    <property type="entry name" value="Uncharacterised_Radical_SAM_Su"/>
    <property type="match status" value="1"/>
</dbReference>
<evidence type="ECO:0000256" key="3">
    <source>
        <dbReference type="ARBA" id="ARBA00022723"/>
    </source>
</evidence>
<keyword evidence="9" id="KW-1185">Reference proteome</keyword>
<keyword evidence="5" id="KW-0411">Iron-sulfur</keyword>
<dbReference type="InterPro" id="IPR051198">
    <property type="entry name" value="BchE-like"/>
</dbReference>
<feature type="domain" description="Radical SAM core" evidence="7">
    <location>
        <begin position="9"/>
        <end position="246"/>
    </location>
</feature>
<name>A0A1M6MQW4_9FIRM</name>
<dbReference type="InterPro" id="IPR006638">
    <property type="entry name" value="Elp3/MiaA/NifB-like_rSAM"/>
</dbReference>
<organism evidence="8 9">
    <name type="scientific">Geosporobacter subterraneus DSM 17957</name>
    <dbReference type="NCBI Taxonomy" id="1121919"/>
    <lineage>
        <taxon>Bacteria</taxon>
        <taxon>Bacillati</taxon>
        <taxon>Bacillota</taxon>
        <taxon>Clostridia</taxon>
        <taxon>Peptostreptococcales</taxon>
        <taxon>Thermotaleaceae</taxon>
        <taxon>Geosporobacter</taxon>
    </lineage>
</organism>
<feature type="coiled-coil region" evidence="6">
    <location>
        <begin position="36"/>
        <end position="63"/>
    </location>
</feature>
<dbReference type="AlphaFoldDB" id="A0A1M6MQW4"/>
<keyword evidence="4" id="KW-0408">Iron</keyword>
<dbReference type="CDD" id="cd01335">
    <property type="entry name" value="Radical_SAM"/>
    <property type="match status" value="1"/>
</dbReference>
<keyword evidence="2" id="KW-0949">S-adenosyl-L-methionine</keyword>
<gene>
    <name evidence="8" type="ORF">SAMN02745975_03061</name>
</gene>
<dbReference type="EMBL" id="FQZV01000047">
    <property type="protein sequence ID" value="SHJ85786.1"/>
    <property type="molecule type" value="Genomic_DNA"/>
</dbReference>
<dbReference type="Gene3D" id="3.20.20.70">
    <property type="entry name" value="Aldolase class I"/>
    <property type="match status" value="1"/>
</dbReference>
<dbReference type="PROSITE" id="PS51918">
    <property type="entry name" value="RADICAL_SAM"/>
    <property type="match status" value="1"/>
</dbReference>
<dbReference type="STRING" id="1121919.SAMN02745975_03061"/>
<comment type="cofactor">
    <cofactor evidence="1">
        <name>[4Fe-4S] cluster</name>
        <dbReference type="ChEBI" id="CHEBI:49883"/>
    </cofactor>
</comment>
<dbReference type="GO" id="GO:0046872">
    <property type="term" value="F:metal ion binding"/>
    <property type="evidence" value="ECO:0007669"/>
    <property type="project" value="UniProtKB-KW"/>
</dbReference>
<dbReference type="InterPro" id="IPR058240">
    <property type="entry name" value="rSAM_sf"/>
</dbReference>
<dbReference type="SFLD" id="SFLDS00029">
    <property type="entry name" value="Radical_SAM"/>
    <property type="match status" value="1"/>
</dbReference>
<dbReference type="Pfam" id="PF04055">
    <property type="entry name" value="Radical_SAM"/>
    <property type="match status" value="1"/>
</dbReference>